<evidence type="ECO:0000256" key="2">
    <source>
        <dbReference type="ARBA" id="ARBA00008936"/>
    </source>
</evidence>
<evidence type="ECO:0000256" key="10">
    <source>
        <dbReference type="ARBA" id="ARBA00023196"/>
    </source>
</evidence>
<dbReference type="Gene3D" id="1.20.150.20">
    <property type="entry name" value="ATP synthase alpha/beta chain, C-terminal domain"/>
    <property type="match status" value="1"/>
</dbReference>
<comment type="caution">
    <text evidence="15">The sequence shown here is derived from an EMBL/GenBank/DDBJ whole genome shotgun (WGS) entry which is preliminary data.</text>
</comment>
<evidence type="ECO:0000256" key="3">
    <source>
        <dbReference type="ARBA" id="ARBA00022448"/>
    </source>
</evidence>
<dbReference type="PANTHER" id="PTHR48082:SF2">
    <property type="entry name" value="ATP SYNTHASE SUBUNIT ALPHA, MITOCHONDRIAL"/>
    <property type="match status" value="1"/>
</dbReference>
<evidence type="ECO:0000256" key="9">
    <source>
        <dbReference type="ARBA" id="ARBA00023136"/>
    </source>
</evidence>
<keyword evidence="9" id="KW-0472">Membrane</keyword>
<dbReference type="InterPro" id="IPR000194">
    <property type="entry name" value="ATPase_F1/V1/A1_a/bsu_nucl-bd"/>
</dbReference>
<proteinExistence type="inferred from homology"/>
<dbReference type="InterPro" id="IPR036121">
    <property type="entry name" value="ATPase_F1/V1/A1_a/bsu_N_sf"/>
</dbReference>
<dbReference type="PANTHER" id="PTHR48082">
    <property type="entry name" value="ATP SYNTHASE SUBUNIT ALPHA, MITOCHONDRIAL"/>
    <property type="match status" value="1"/>
</dbReference>
<keyword evidence="3" id="KW-0813">Transport</keyword>
<dbReference type="SUPFAM" id="SSF52540">
    <property type="entry name" value="P-loop containing nucleoside triphosphate hydrolases"/>
    <property type="match status" value="1"/>
</dbReference>
<dbReference type="InterPro" id="IPR000793">
    <property type="entry name" value="ATP_synth_asu_C"/>
</dbReference>
<evidence type="ECO:0000256" key="5">
    <source>
        <dbReference type="ARBA" id="ARBA00022781"/>
    </source>
</evidence>
<dbReference type="InterPro" id="IPR023366">
    <property type="entry name" value="ATP_synth_asu-like_sf"/>
</dbReference>
<dbReference type="InterPro" id="IPR027417">
    <property type="entry name" value="P-loop_NTPase"/>
</dbReference>
<dbReference type="GO" id="GO:0046933">
    <property type="term" value="F:proton-transporting ATP synthase activity, rotational mechanism"/>
    <property type="evidence" value="ECO:0007669"/>
    <property type="project" value="InterPro"/>
</dbReference>
<evidence type="ECO:0000256" key="12">
    <source>
        <dbReference type="ARBA" id="ARBA00026013"/>
    </source>
</evidence>
<keyword evidence="11" id="KW-0066">ATP synthesis</keyword>
<evidence type="ECO:0000256" key="6">
    <source>
        <dbReference type="ARBA" id="ARBA00022840"/>
    </source>
</evidence>
<dbReference type="AlphaFoldDB" id="A0A0G0I3M5"/>
<evidence type="ECO:0000313" key="15">
    <source>
        <dbReference type="EMBL" id="KKQ45555.1"/>
    </source>
</evidence>
<evidence type="ECO:0000256" key="4">
    <source>
        <dbReference type="ARBA" id="ARBA00022741"/>
    </source>
</evidence>
<organism evidence="15 16">
    <name type="scientific">Candidatus Woesebacteria bacterium GW2011_GWA1_37_8</name>
    <dbReference type="NCBI Taxonomy" id="1618546"/>
    <lineage>
        <taxon>Bacteria</taxon>
        <taxon>Candidatus Woeseibacteriota</taxon>
    </lineage>
</organism>
<keyword evidence="8" id="KW-0406">Ion transport</keyword>
<comment type="subcellular location">
    <subcellularLocation>
        <location evidence="1">Membrane</location>
    </subcellularLocation>
</comment>
<comment type="similarity">
    <text evidence="2">Belongs to the ATPase alpha/beta chains family.</text>
</comment>
<keyword evidence="6" id="KW-0067">ATP-binding</keyword>
<evidence type="ECO:0000256" key="7">
    <source>
        <dbReference type="ARBA" id="ARBA00022967"/>
    </source>
</evidence>
<dbReference type="GO" id="GO:0045259">
    <property type="term" value="C:proton-transporting ATP synthase complex"/>
    <property type="evidence" value="ECO:0007669"/>
    <property type="project" value="UniProtKB-KW"/>
</dbReference>
<dbReference type="GO" id="GO:0043531">
    <property type="term" value="F:ADP binding"/>
    <property type="evidence" value="ECO:0007669"/>
    <property type="project" value="TreeGrafter"/>
</dbReference>
<evidence type="ECO:0000256" key="8">
    <source>
        <dbReference type="ARBA" id="ARBA00023065"/>
    </source>
</evidence>
<evidence type="ECO:0000259" key="13">
    <source>
        <dbReference type="Pfam" id="PF00006"/>
    </source>
</evidence>
<keyword evidence="4" id="KW-0547">Nucleotide-binding</keyword>
<dbReference type="Gene3D" id="2.40.30.20">
    <property type="match status" value="1"/>
</dbReference>
<name>A0A0G0I3M5_9BACT</name>
<keyword evidence="5" id="KW-0375">Hydrogen ion transport</keyword>
<dbReference type="EMBL" id="LBTR01000013">
    <property type="protein sequence ID" value="KKQ45555.1"/>
    <property type="molecule type" value="Genomic_DNA"/>
</dbReference>
<dbReference type="InterPro" id="IPR005294">
    <property type="entry name" value="ATP_synth_F1_asu"/>
</dbReference>
<evidence type="ECO:0000259" key="14">
    <source>
        <dbReference type="Pfam" id="PF00306"/>
    </source>
</evidence>
<evidence type="ECO:0000256" key="1">
    <source>
        <dbReference type="ARBA" id="ARBA00004370"/>
    </source>
</evidence>
<reference evidence="15 16" key="1">
    <citation type="journal article" date="2015" name="Nature">
        <title>rRNA introns, odd ribosomes, and small enigmatic genomes across a large radiation of phyla.</title>
        <authorList>
            <person name="Brown C.T."/>
            <person name="Hug L.A."/>
            <person name="Thomas B.C."/>
            <person name="Sharon I."/>
            <person name="Castelle C.J."/>
            <person name="Singh A."/>
            <person name="Wilkins M.J."/>
            <person name="Williams K.H."/>
            <person name="Banfield J.F."/>
        </authorList>
    </citation>
    <scope>NUCLEOTIDE SEQUENCE [LARGE SCALE GENOMIC DNA]</scope>
</reference>
<feature type="domain" description="ATP synthase alpha subunit C-terminal" evidence="14">
    <location>
        <begin position="353"/>
        <end position="468"/>
    </location>
</feature>
<dbReference type="Pfam" id="PF00306">
    <property type="entry name" value="ATP-synt_ab_C"/>
    <property type="match status" value="1"/>
</dbReference>
<evidence type="ECO:0000313" key="16">
    <source>
        <dbReference type="Proteomes" id="UP000034603"/>
    </source>
</evidence>
<dbReference type="InterPro" id="IPR038376">
    <property type="entry name" value="ATP_synth_asu_C_sf"/>
</dbReference>
<gene>
    <name evidence="15" type="ORF">US62_C0013G0008</name>
</gene>
<dbReference type="FunFam" id="3.40.50.300:FF:002432">
    <property type="entry name" value="ATP synthase subunit alpha, mitochondrial"/>
    <property type="match status" value="1"/>
</dbReference>
<keyword evidence="10" id="KW-0139">CF(1)</keyword>
<feature type="domain" description="ATPase F1/V1/A1 complex alpha/beta subunit nucleotide-binding" evidence="13">
    <location>
        <begin position="135"/>
        <end position="345"/>
    </location>
</feature>
<dbReference type="GO" id="GO:0005524">
    <property type="term" value="F:ATP binding"/>
    <property type="evidence" value="ECO:0007669"/>
    <property type="project" value="UniProtKB-KW"/>
</dbReference>
<dbReference type="PATRIC" id="fig|1618546.3.peg.415"/>
<keyword evidence="7" id="KW-1278">Translocase</keyword>
<dbReference type="Gene3D" id="3.40.50.300">
    <property type="entry name" value="P-loop containing nucleotide triphosphate hydrolases"/>
    <property type="match status" value="1"/>
</dbReference>
<dbReference type="Proteomes" id="UP000034603">
    <property type="component" value="Unassembled WGS sequence"/>
</dbReference>
<dbReference type="SUPFAM" id="SSF50615">
    <property type="entry name" value="N-terminal domain of alpha and beta subunits of F1 ATP synthase"/>
    <property type="match status" value="1"/>
</dbReference>
<dbReference type="SUPFAM" id="SSF47917">
    <property type="entry name" value="C-terminal domain of alpha and beta subunits of F1 ATP synthase"/>
    <property type="match status" value="1"/>
</dbReference>
<sequence length="480" mass="53798">MDDFEKLLETVGEVGVVEEIMHSIVYVSGLPLARPYEAIFFENGNIGQVLSLTKERVEVLILDNNNIRVGTRAARTNDMLQVPISNELIGRMIDPLGRVIDDGPIKKGEEHMSAVDTQPHGIIGRKKIETAMETGVSIADIIVPLAKGQRELVIGDRKTGKTEFLLQIMENQSKLGTVCIYAVIGQRKEDIKRRYEFMKEKGILKNGLVVATSSSDESGLIFFTPFTAMTIAEFFRDQGKDVLLILDDMTTHARIYREISLLARRFPGRNAYPGDIFYLHSRIIERAGNFRKGSITALPVAETIMGDLSGYLQTNLMAMTDGHIFFDIDLYNSGKRPAVSPFLSVTRVGHQAQTPLLRDVSRQVLSFLVSYERMKQFVHFGAEAGDTIRGIIELGKKVDIFFDQTTDELIPINANLIVLAAIWSGMWNETPMQNVDTEIEKIVLNYNTDAEYKKKIDKTIAVSNNFSDLINIIRTDSSLI</sequence>
<protein>
    <submittedName>
        <fullName evidence="15">ATP synthase subunit alpha</fullName>
    </submittedName>
</protein>
<evidence type="ECO:0000256" key="11">
    <source>
        <dbReference type="ARBA" id="ARBA00023310"/>
    </source>
</evidence>
<accession>A0A0G0I3M5</accession>
<comment type="subunit">
    <text evidence="12">F-type ATPases have 2 components, CF(1) - the catalytic core - and CF(0) - the membrane proton channel. CF(1) has five subunits: alpha(3), beta(3), gamma(1), delta(1), epsilon(1). CF(0) has four main subunits: a(1), b(1), b'(1) and c(9-12).</text>
</comment>
<dbReference type="Pfam" id="PF00006">
    <property type="entry name" value="ATP-synt_ab"/>
    <property type="match status" value="1"/>
</dbReference>